<keyword evidence="2" id="KW-0648">Protein biosynthesis</keyword>
<reference evidence="6" key="1">
    <citation type="submission" date="2015-01" db="EMBL/GenBank/DDBJ databases">
        <authorList>
            <person name="Durling Mikael"/>
        </authorList>
    </citation>
    <scope>NUCLEOTIDE SEQUENCE</scope>
</reference>
<dbReference type="Pfam" id="PF00679">
    <property type="entry name" value="EFG_C"/>
    <property type="match status" value="1"/>
</dbReference>
<evidence type="ECO:0000256" key="4">
    <source>
        <dbReference type="ARBA" id="ARBA00023134"/>
    </source>
</evidence>
<name>A0A0B7JHU8_BIOOC</name>
<organism evidence="6">
    <name type="scientific">Bionectria ochroleuca</name>
    <name type="common">Gliocladium roseum</name>
    <dbReference type="NCBI Taxonomy" id="29856"/>
    <lineage>
        <taxon>Eukaryota</taxon>
        <taxon>Fungi</taxon>
        <taxon>Dikarya</taxon>
        <taxon>Ascomycota</taxon>
        <taxon>Pezizomycotina</taxon>
        <taxon>Sordariomycetes</taxon>
        <taxon>Hypocreomycetidae</taxon>
        <taxon>Hypocreales</taxon>
        <taxon>Bionectriaceae</taxon>
        <taxon>Clonostachys</taxon>
    </lineage>
</organism>
<dbReference type="GO" id="GO:0032790">
    <property type="term" value="P:ribosome disassembly"/>
    <property type="evidence" value="ECO:0007669"/>
    <property type="project" value="TreeGrafter"/>
</dbReference>
<evidence type="ECO:0000256" key="3">
    <source>
        <dbReference type="ARBA" id="ARBA00023128"/>
    </source>
</evidence>
<dbReference type="SUPFAM" id="SSF52540">
    <property type="entry name" value="P-loop containing nucleoside triphosphate hydrolases"/>
    <property type="match status" value="1"/>
</dbReference>
<dbReference type="GO" id="GO:0005525">
    <property type="term" value="F:GTP binding"/>
    <property type="evidence" value="ECO:0007669"/>
    <property type="project" value="UniProtKB-KW"/>
</dbReference>
<dbReference type="PANTHER" id="PTHR43261">
    <property type="entry name" value="TRANSLATION ELONGATION FACTOR G-RELATED"/>
    <property type="match status" value="1"/>
</dbReference>
<dbReference type="CDD" id="cd03713">
    <property type="entry name" value="EFG_mtEFG_C"/>
    <property type="match status" value="1"/>
</dbReference>
<dbReference type="InterPro" id="IPR000640">
    <property type="entry name" value="EFG_V-like"/>
</dbReference>
<keyword evidence="1" id="KW-0547">Nucleotide-binding</keyword>
<dbReference type="InterPro" id="IPR041095">
    <property type="entry name" value="EFG_II"/>
</dbReference>
<dbReference type="SUPFAM" id="SSF50447">
    <property type="entry name" value="Translation proteins"/>
    <property type="match status" value="1"/>
</dbReference>
<dbReference type="SMART" id="SM00838">
    <property type="entry name" value="EFG_C"/>
    <property type="match status" value="1"/>
</dbReference>
<dbReference type="AlphaFoldDB" id="A0A0B7JHU8"/>
<sequence>MMLAVRCRLPVARPSPFPLKRSTFNGQLAIVRLYSQVNKSVSSNSLLENTRNIGIIAHVDAGKTTTTERMLYYSGVTQRVGDVDAGNTVTDFLDLERQRGITIQSAAITFHWPLEANCPPGTQPKTVNLIDTPGHQDFRFEVDRCLPILDGAVCIIDSVKGVEAHTERVWGSAHEFRIPRIVYCNKLDREGASFKRAVMEVGSRLKGWPLVCQIPWWEKEEFVGVIDIVDRVGYRWKSEREKVQYDTAALKEHLGSSNRGLLEEIELARQRLVEGLADFDDAVMEEFLAETEDISASLLKQAIRRAIREGDGSVIPVFAGSSFRHIGVEPLMDAIVDYLPNPAERPDADVRLGATKRKLRETLQEKDKKGSKAIVASVASVFKVFDHPKEGIISFVRVYHGTMGRNASTFNTHLGLLERPMGILQISANKTQDIQDLAVGQIGALRGLKKARTGDTLITTVNNKGVPEALRHIQVRPPEIPPPVAFLQVEPFGNVAAQELQTALENASREDPSLRWSRDSKTDQFTIQGMGKLHLDVSLHSMRQKHKIDAEFGPIEVDYKETLTEQTRPHHTVFDRAVASKSGKAACTVTLRPIEPDEHGALLESGIEKDGNIYQIDVPELDNSKEFTFDLEEARHHLLNGALAATARGPRRASPIHGCLISVTLDTSEGMLENPSGGHFSGASRSAVQAALRDAFEKHQIAILEPLMLVHITCPEAVAGTVQHDITAGAGGSVLEVNDRTAEAATDELIDVSKIYAPPDPYESVTSLRGKKSLTRVVEIAAKVPYKEMLNYDDHLRSKTAGRHSMTMSFDSFARVVGHREKGL</sequence>
<dbReference type="InterPro" id="IPR035649">
    <property type="entry name" value="EFG_V"/>
</dbReference>
<dbReference type="InterPro" id="IPR035647">
    <property type="entry name" value="EFG_III/V"/>
</dbReference>
<dbReference type="GO" id="GO:0032543">
    <property type="term" value="P:mitochondrial translation"/>
    <property type="evidence" value="ECO:0007669"/>
    <property type="project" value="TreeGrafter"/>
</dbReference>
<dbReference type="SUPFAM" id="SSF54980">
    <property type="entry name" value="EF-G C-terminal domain-like"/>
    <property type="match status" value="2"/>
</dbReference>
<evidence type="ECO:0000259" key="5">
    <source>
        <dbReference type="PROSITE" id="PS51722"/>
    </source>
</evidence>
<dbReference type="Pfam" id="PF00009">
    <property type="entry name" value="GTP_EFTU"/>
    <property type="match status" value="1"/>
</dbReference>
<gene>
    <name evidence="6" type="ORF">BN869_000000264_1</name>
</gene>
<proteinExistence type="predicted"/>
<dbReference type="GO" id="GO:0005759">
    <property type="term" value="C:mitochondrial matrix"/>
    <property type="evidence" value="ECO:0007669"/>
    <property type="project" value="UniProtKB-ARBA"/>
</dbReference>
<keyword evidence="3" id="KW-0496">Mitochondrion</keyword>
<dbReference type="InterPro" id="IPR031157">
    <property type="entry name" value="G_TR_CS"/>
</dbReference>
<dbReference type="PANTHER" id="PTHR43261:SF1">
    <property type="entry name" value="RIBOSOME-RELEASING FACTOR 2, MITOCHONDRIAL"/>
    <property type="match status" value="1"/>
</dbReference>
<accession>A0A0B7JHU8</accession>
<dbReference type="PROSITE" id="PS00301">
    <property type="entry name" value="G_TR_1"/>
    <property type="match status" value="1"/>
</dbReference>
<dbReference type="GO" id="GO:0003924">
    <property type="term" value="F:GTPase activity"/>
    <property type="evidence" value="ECO:0007669"/>
    <property type="project" value="InterPro"/>
</dbReference>
<dbReference type="Gene3D" id="3.30.70.240">
    <property type="match status" value="1"/>
</dbReference>
<dbReference type="InterPro" id="IPR000795">
    <property type="entry name" value="T_Tr_GTP-bd_dom"/>
</dbReference>
<dbReference type="Gene3D" id="3.30.70.870">
    <property type="entry name" value="Elongation Factor G (Translational Gtpase), domain 3"/>
    <property type="match status" value="1"/>
</dbReference>
<evidence type="ECO:0000256" key="1">
    <source>
        <dbReference type="ARBA" id="ARBA00022741"/>
    </source>
</evidence>
<dbReference type="EMBL" id="CDPU01000001">
    <property type="protein sequence ID" value="CEO44209.1"/>
    <property type="molecule type" value="Genomic_DNA"/>
</dbReference>
<dbReference type="InterPro" id="IPR009000">
    <property type="entry name" value="Transl_B-barrel_sf"/>
</dbReference>
<protein>
    <recommendedName>
        <fullName evidence="5">Tr-type G domain-containing protein</fullName>
    </recommendedName>
</protein>
<dbReference type="PRINTS" id="PR00315">
    <property type="entry name" value="ELONGATNFCT"/>
</dbReference>
<evidence type="ECO:0000313" key="6">
    <source>
        <dbReference type="EMBL" id="CEO44209.1"/>
    </source>
</evidence>
<keyword evidence="4" id="KW-0342">GTP-binding</keyword>
<dbReference type="NCBIfam" id="TIGR00231">
    <property type="entry name" value="small_GTP"/>
    <property type="match status" value="1"/>
</dbReference>
<evidence type="ECO:0000256" key="2">
    <source>
        <dbReference type="ARBA" id="ARBA00022917"/>
    </source>
</evidence>
<dbReference type="FunFam" id="3.40.50.300:FF:000514">
    <property type="entry name" value="Ribosome-releasing factor 2, mitochondrial"/>
    <property type="match status" value="1"/>
</dbReference>
<feature type="domain" description="Tr-type G" evidence="5">
    <location>
        <begin position="48"/>
        <end position="343"/>
    </location>
</feature>
<dbReference type="InterPro" id="IPR027417">
    <property type="entry name" value="P-loop_NTPase"/>
</dbReference>
<dbReference type="InterPro" id="IPR005225">
    <property type="entry name" value="Small_GTP-bd"/>
</dbReference>
<dbReference type="PROSITE" id="PS51722">
    <property type="entry name" value="G_TR_2"/>
    <property type="match status" value="1"/>
</dbReference>
<dbReference type="Gene3D" id="2.40.30.10">
    <property type="entry name" value="Translation factors"/>
    <property type="match status" value="1"/>
</dbReference>
<dbReference type="Pfam" id="PF14492">
    <property type="entry name" value="EFG_III"/>
    <property type="match status" value="1"/>
</dbReference>
<dbReference type="Gene3D" id="3.40.50.300">
    <property type="entry name" value="P-loop containing nucleotide triphosphate hydrolases"/>
    <property type="match status" value="1"/>
</dbReference>